<evidence type="ECO:0000256" key="2">
    <source>
        <dbReference type="SAM" id="SignalP"/>
    </source>
</evidence>
<geneLocation type="plasmid" evidence="3">
    <name>p1</name>
</geneLocation>
<gene>
    <name evidence="3" type="ORF">HJG54_34950</name>
</gene>
<accession>A0AA96WRC3</accession>
<organism evidence="3">
    <name type="scientific">Leptolyngbya sp. NK1-12</name>
    <dbReference type="NCBI Taxonomy" id="2547451"/>
    <lineage>
        <taxon>Bacteria</taxon>
        <taxon>Bacillati</taxon>
        <taxon>Cyanobacteriota</taxon>
        <taxon>Cyanophyceae</taxon>
        <taxon>Leptolyngbyales</taxon>
        <taxon>Leptolyngbyaceae</taxon>
        <taxon>Leptolyngbya group</taxon>
        <taxon>Leptolyngbya</taxon>
    </lineage>
</organism>
<proteinExistence type="predicted"/>
<evidence type="ECO:0008006" key="4">
    <source>
        <dbReference type="Google" id="ProtNLM"/>
    </source>
</evidence>
<evidence type="ECO:0000256" key="1">
    <source>
        <dbReference type="SAM" id="MobiDB-lite"/>
    </source>
</evidence>
<reference evidence="3" key="1">
    <citation type="submission" date="2020-05" db="EMBL/GenBank/DDBJ databases">
        <authorList>
            <person name="Zhu T."/>
            <person name="Keshari N."/>
            <person name="Lu X."/>
        </authorList>
    </citation>
    <scope>NUCLEOTIDE SEQUENCE</scope>
    <source>
        <strain evidence="3">NK1-12</strain>
        <plasmid evidence="3">p1</plasmid>
    </source>
</reference>
<dbReference type="RefSeq" id="WP_316437133.1">
    <property type="nucleotide sequence ID" value="NZ_CP053588.1"/>
</dbReference>
<dbReference type="EMBL" id="CP053588">
    <property type="protein sequence ID" value="WNZ28101.1"/>
    <property type="molecule type" value="Genomic_DNA"/>
</dbReference>
<sequence>MKRTRIIMSGIVAGLALLGVTVLPAIAHEHNQTTSTLAQRQPAMPSDEDQAQTTPTEEQMRQMMAQCNSMMSMMHNMMGNDEMPGMMEQ</sequence>
<feature type="chain" id="PRO_5041685843" description="Pentapeptide MXKDX repeat protein" evidence="2">
    <location>
        <begin position="28"/>
        <end position="89"/>
    </location>
</feature>
<keyword evidence="3" id="KW-0614">Plasmid</keyword>
<evidence type="ECO:0000313" key="3">
    <source>
        <dbReference type="EMBL" id="WNZ28101.1"/>
    </source>
</evidence>
<protein>
    <recommendedName>
        <fullName evidence="4">Pentapeptide MXKDX repeat protein</fullName>
    </recommendedName>
</protein>
<name>A0AA96WRC3_9CYAN</name>
<keyword evidence="2" id="KW-0732">Signal</keyword>
<feature type="signal peptide" evidence="2">
    <location>
        <begin position="1"/>
        <end position="27"/>
    </location>
</feature>
<feature type="region of interest" description="Disordered" evidence="1">
    <location>
        <begin position="32"/>
        <end position="57"/>
    </location>
</feature>
<dbReference type="AlphaFoldDB" id="A0AA96WRC3"/>